<dbReference type="STRING" id="29655.A0A0K9P6B2"/>
<dbReference type="EMBL" id="LFYR01001125">
    <property type="protein sequence ID" value="KMZ64553.1"/>
    <property type="molecule type" value="Genomic_DNA"/>
</dbReference>
<dbReference type="OrthoDB" id="1700726at2759"/>
<dbReference type="GO" id="GO:0009698">
    <property type="term" value="P:phenylpropanoid metabolic process"/>
    <property type="evidence" value="ECO:0007669"/>
    <property type="project" value="UniProtKB-ARBA"/>
</dbReference>
<dbReference type="PROSITE" id="PS00455">
    <property type="entry name" value="AMP_BINDING"/>
    <property type="match status" value="1"/>
</dbReference>
<dbReference type="Gene3D" id="3.40.50.12780">
    <property type="entry name" value="N-terminal domain of ligase-like"/>
    <property type="match status" value="1"/>
</dbReference>
<dbReference type="Proteomes" id="UP000036987">
    <property type="component" value="Unassembled WGS sequence"/>
</dbReference>
<evidence type="ECO:0000256" key="5">
    <source>
        <dbReference type="ARBA" id="ARBA00022840"/>
    </source>
</evidence>
<organism evidence="9 10">
    <name type="scientific">Zostera marina</name>
    <name type="common">Eelgrass</name>
    <dbReference type="NCBI Taxonomy" id="29655"/>
    <lineage>
        <taxon>Eukaryota</taxon>
        <taxon>Viridiplantae</taxon>
        <taxon>Streptophyta</taxon>
        <taxon>Embryophyta</taxon>
        <taxon>Tracheophyta</taxon>
        <taxon>Spermatophyta</taxon>
        <taxon>Magnoliopsida</taxon>
        <taxon>Liliopsida</taxon>
        <taxon>Zosteraceae</taxon>
        <taxon>Zostera</taxon>
    </lineage>
</organism>
<sequence>MALRWKSNGDKKRGVPVEVGGEPGYAIRNSRFASPIESLWDGISTLPGLFELACKQYSNKRLLGSRELISRETEVSSDGRSFEKLHLGDYKWLSYGDAFVDVCNFSSGLVKLGLKKIDRVAIFADTRPEWIVALQGCFRRSITVVTIYSSLGEEALCHSLNETDASAVVCGPKELKKLIEISGELRTVRHVICMDDDGVSTDISSATKIANWQVISFAEVKTLGLKSPNNADLPVSTDTAVIMYTSGSTGLPKGVMMTHGNVLATLSAVMTIVPNLGSKDVYLAYLPLAHILELAAETLMMGTGCSVGYGSPLTLTDTSNKIKRGTMGDASALGPTLLTAVPAILDRVRDGVRKKVDAKGGISKILFDFAYNRRLNAINGSWFGAWGLEKIFWDLLVFKKIRAVLGGNIRFLLSGGAPLSGDTQRFINVCLGAPIGQGYGLTETCAGATFSEFDDTSVGRVGSPLPCSYIKLVNWSEGGYMVTDSPMPRGEIVIGGPNVCLGYFNNEEKTKEVYKVDERRMRWFYSGDIGQFHPDGCLEIIDRKKDIVKLQHGEYVSLGKVESTLSVCSYVDNMMLYADPCHSYCVALVVVSQPALEEWAQSHGVEFNNLSDLCKKYEAIKEVQSSLAKVGKQTRLQRFEIPSKVKLLPEAWTPESGLVTAALKLKREAVRKQFRDDLNKLYDA</sequence>
<dbReference type="GO" id="GO:0016020">
    <property type="term" value="C:membrane"/>
    <property type="evidence" value="ECO:0000318"/>
    <property type="project" value="GO_Central"/>
</dbReference>
<comment type="caution">
    <text evidence="9">The sequence shown here is derived from an EMBL/GenBank/DDBJ whole genome shotgun (WGS) entry which is preliminary data.</text>
</comment>
<dbReference type="AlphaFoldDB" id="A0A0K9P6B2"/>
<protein>
    <recommendedName>
        <fullName evidence="2">4-coumarate--CoA ligase</fullName>
        <ecNumber evidence="2">6.2.1.12</ecNumber>
    </recommendedName>
</protein>
<feature type="domain" description="AMP-dependent synthetase/ligase" evidence="8">
    <location>
        <begin position="86"/>
        <end position="504"/>
    </location>
</feature>
<dbReference type="InterPro" id="IPR042099">
    <property type="entry name" value="ANL_N_sf"/>
</dbReference>
<reference evidence="10" key="1">
    <citation type="journal article" date="2016" name="Nature">
        <title>The genome of the seagrass Zostera marina reveals angiosperm adaptation to the sea.</title>
        <authorList>
            <person name="Olsen J.L."/>
            <person name="Rouze P."/>
            <person name="Verhelst B."/>
            <person name="Lin Y.-C."/>
            <person name="Bayer T."/>
            <person name="Collen J."/>
            <person name="Dattolo E."/>
            <person name="De Paoli E."/>
            <person name="Dittami S."/>
            <person name="Maumus F."/>
            <person name="Michel G."/>
            <person name="Kersting A."/>
            <person name="Lauritano C."/>
            <person name="Lohaus R."/>
            <person name="Toepel M."/>
            <person name="Tonon T."/>
            <person name="Vanneste K."/>
            <person name="Amirebrahimi M."/>
            <person name="Brakel J."/>
            <person name="Bostroem C."/>
            <person name="Chovatia M."/>
            <person name="Grimwood J."/>
            <person name="Jenkins J.W."/>
            <person name="Jueterbock A."/>
            <person name="Mraz A."/>
            <person name="Stam W.T."/>
            <person name="Tice H."/>
            <person name="Bornberg-Bauer E."/>
            <person name="Green P.J."/>
            <person name="Pearson G.A."/>
            <person name="Procaccini G."/>
            <person name="Duarte C.M."/>
            <person name="Schmutz J."/>
            <person name="Reusch T.B.H."/>
            <person name="Van de Peer Y."/>
        </authorList>
    </citation>
    <scope>NUCLEOTIDE SEQUENCE [LARGE SCALE GENOMIC DNA]</scope>
    <source>
        <strain evidence="10">cv. Finnish</strain>
    </source>
</reference>
<keyword evidence="4" id="KW-0547">Nucleotide-binding</keyword>
<gene>
    <name evidence="9" type="ORF">ZOSMA_35G00070</name>
</gene>
<keyword evidence="5" id="KW-0067">ATP-binding</keyword>
<dbReference type="Pfam" id="PF00501">
    <property type="entry name" value="AMP-binding"/>
    <property type="match status" value="1"/>
</dbReference>
<dbReference type="GO" id="GO:0106290">
    <property type="term" value="F:trans-cinnamate-CoA ligase activity"/>
    <property type="evidence" value="ECO:0007669"/>
    <property type="project" value="UniProtKB-ARBA"/>
</dbReference>
<dbReference type="PANTHER" id="PTHR43272">
    <property type="entry name" value="LONG-CHAIN-FATTY-ACID--COA LIGASE"/>
    <property type="match status" value="1"/>
</dbReference>
<keyword evidence="3" id="KW-0436">Ligase</keyword>
<dbReference type="GO" id="GO:0016207">
    <property type="term" value="F:4-coumarate-CoA ligase activity"/>
    <property type="evidence" value="ECO:0007669"/>
    <property type="project" value="UniProtKB-EC"/>
</dbReference>
<comment type="catalytic activity">
    <reaction evidence="6">
        <text>(E)-4-coumarate + ATP + CoA = (E)-4-coumaroyl-CoA + AMP + diphosphate</text>
        <dbReference type="Rhea" id="RHEA:19641"/>
        <dbReference type="ChEBI" id="CHEBI:12876"/>
        <dbReference type="ChEBI" id="CHEBI:30616"/>
        <dbReference type="ChEBI" id="CHEBI:33019"/>
        <dbReference type="ChEBI" id="CHEBI:57287"/>
        <dbReference type="ChEBI" id="CHEBI:85008"/>
        <dbReference type="ChEBI" id="CHEBI:456215"/>
        <dbReference type="EC" id="6.2.1.12"/>
    </reaction>
    <physiologicalReaction direction="left-to-right" evidence="6">
        <dbReference type="Rhea" id="RHEA:19642"/>
    </physiologicalReaction>
</comment>
<comment type="catalytic activity">
    <reaction evidence="7">
        <text>a long-chain fatty acid + ATP + CoA = a long-chain fatty acyl-CoA + AMP + diphosphate</text>
        <dbReference type="Rhea" id="RHEA:15421"/>
        <dbReference type="ChEBI" id="CHEBI:30616"/>
        <dbReference type="ChEBI" id="CHEBI:33019"/>
        <dbReference type="ChEBI" id="CHEBI:57287"/>
        <dbReference type="ChEBI" id="CHEBI:57560"/>
        <dbReference type="ChEBI" id="CHEBI:83139"/>
        <dbReference type="ChEBI" id="CHEBI:456215"/>
        <dbReference type="EC" id="6.2.1.3"/>
    </reaction>
</comment>
<evidence type="ECO:0000256" key="1">
    <source>
        <dbReference type="ARBA" id="ARBA00006432"/>
    </source>
</evidence>
<evidence type="ECO:0000256" key="6">
    <source>
        <dbReference type="ARBA" id="ARBA00034252"/>
    </source>
</evidence>
<dbReference type="OMA" id="RWEPVFH"/>
<dbReference type="EC" id="6.2.1.12" evidence="2"/>
<evidence type="ECO:0000256" key="2">
    <source>
        <dbReference type="ARBA" id="ARBA00012959"/>
    </source>
</evidence>
<dbReference type="PANTHER" id="PTHR43272:SF83">
    <property type="entry name" value="ACYL-COA SYNTHETASE LONG-CHAIN, ISOFORM J"/>
    <property type="match status" value="1"/>
</dbReference>
<name>A0A0K9P6B2_ZOSMR</name>
<evidence type="ECO:0000256" key="7">
    <source>
        <dbReference type="ARBA" id="ARBA00036813"/>
    </source>
</evidence>
<evidence type="ECO:0000256" key="3">
    <source>
        <dbReference type="ARBA" id="ARBA00022598"/>
    </source>
</evidence>
<dbReference type="GO" id="GO:0005783">
    <property type="term" value="C:endoplasmic reticulum"/>
    <property type="evidence" value="ECO:0000318"/>
    <property type="project" value="GO_Central"/>
</dbReference>
<dbReference type="InterPro" id="IPR020845">
    <property type="entry name" value="AMP-binding_CS"/>
</dbReference>
<dbReference type="GO" id="GO:0004467">
    <property type="term" value="F:long-chain fatty acid-CoA ligase activity"/>
    <property type="evidence" value="ECO:0000318"/>
    <property type="project" value="GO_Central"/>
</dbReference>
<evidence type="ECO:0000313" key="10">
    <source>
        <dbReference type="Proteomes" id="UP000036987"/>
    </source>
</evidence>
<keyword evidence="10" id="KW-1185">Reference proteome</keyword>
<evidence type="ECO:0000256" key="4">
    <source>
        <dbReference type="ARBA" id="ARBA00022741"/>
    </source>
</evidence>
<proteinExistence type="inferred from homology"/>
<evidence type="ECO:0000313" key="9">
    <source>
        <dbReference type="EMBL" id="KMZ64553.1"/>
    </source>
</evidence>
<comment type="similarity">
    <text evidence="1">Belongs to the ATP-dependent AMP-binding enzyme family.</text>
</comment>
<evidence type="ECO:0000259" key="8">
    <source>
        <dbReference type="Pfam" id="PF00501"/>
    </source>
</evidence>
<dbReference type="SUPFAM" id="SSF56801">
    <property type="entry name" value="Acetyl-CoA synthetase-like"/>
    <property type="match status" value="1"/>
</dbReference>
<dbReference type="InterPro" id="IPR000873">
    <property type="entry name" value="AMP-dep_synth/lig_dom"/>
</dbReference>
<dbReference type="GO" id="GO:0005524">
    <property type="term" value="F:ATP binding"/>
    <property type="evidence" value="ECO:0007669"/>
    <property type="project" value="UniProtKB-KW"/>
</dbReference>
<accession>A0A0K9P6B2</accession>